<dbReference type="Proteomes" id="UP001596328">
    <property type="component" value="Unassembled WGS sequence"/>
</dbReference>
<keyword evidence="8" id="KW-1185">Reference proteome</keyword>
<dbReference type="PANTHER" id="PTHR24422:SF10">
    <property type="entry name" value="CHEMOTAXIS PROTEIN METHYLTRANSFERASE 2"/>
    <property type="match status" value="1"/>
</dbReference>
<dbReference type="Gene3D" id="1.10.155.10">
    <property type="entry name" value="Chemotaxis receptor methyltransferase CheR, N-terminal domain"/>
    <property type="match status" value="1"/>
</dbReference>
<dbReference type="InterPro" id="IPR022641">
    <property type="entry name" value="CheR_N"/>
</dbReference>
<keyword evidence="4" id="KW-0808">Transferase</keyword>
<dbReference type="InterPro" id="IPR000780">
    <property type="entry name" value="CheR_MeTrfase"/>
</dbReference>
<dbReference type="SMART" id="SM00138">
    <property type="entry name" value="MeTrc"/>
    <property type="match status" value="1"/>
</dbReference>
<comment type="catalytic activity">
    <reaction evidence="1">
        <text>L-glutamyl-[protein] + S-adenosyl-L-methionine = [protein]-L-glutamate 5-O-methyl ester + S-adenosyl-L-homocysteine</text>
        <dbReference type="Rhea" id="RHEA:24452"/>
        <dbReference type="Rhea" id="RHEA-COMP:10208"/>
        <dbReference type="Rhea" id="RHEA-COMP:10311"/>
        <dbReference type="ChEBI" id="CHEBI:29973"/>
        <dbReference type="ChEBI" id="CHEBI:57856"/>
        <dbReference type="ChEBI" id="CHEBI:59789"/>
        <dbReference type="ChEBI" id="CHEBI:82795"/>
        <dbReference type="EC" id="2.1.1.80"/>
    </reaction>
</comment>
<dbReference type="InterPro" id="IPR036804">
    <property type="entry name" value="CheR_N_sf"/>
</dbReference>
<evidence type="ECO:0000256" key="1">
    <source>
        <dbReference type="ARBA" id="ARBA00001541"/>
    </source>
</evidence>
<gene>
    <name evidence="7" type="ORF">ACFQE1_20450</name>
</gene>
<dbReference type="PRINTS" id="PR00996">
    <property type="entry name" value="CHERMTFRASE"/>
</dbReference>
<evidence type="ECO:0000256" key="5">
    <source>
        <dbReference type="ARBA" id="ARBA00022691"/>
    </source>
</evidence>
<name>A0ABD5S4U7_9EURY</name>
<evidence type="ECO:0000313" key="8">
    <source>
        <dbReference type="Proteomes" id="UP001596328"/>
    </source>
</evidence>
<dbReference type="InterPro" id="IPR050903">
    <property type="entry name" value="Bact_Chemotaxis_MeTrfase"/>
</dbReference>
<feature type="non-terminal residue" evidence="7">
    <location>
        <position position="147"/>
    </location>
</feature>
<dbReference type="SUPFAM" id="SSF53335">
    <property type="entry name" value="S-adenosyl-L-methionine-dependent methyltransferases"/>
    <property type="match status" value="1"/>
</dbReference>
<dbReference type="InterPro" id="IPR022642">
    <property type="entry name" value="CheR_C"/>
</dbReference>
<dbReference type="Gene3D" id="3.40.50.150">
    <property type="entry name" value="Vaccinia Virus protein VP39"/>
    <property type="match status" value="1"/>
</dbReference>
<dbReference type="PROSITE" id="PS50123">
    <property type="entry name" value="CHER"/>
    <property type="match status" value="1"/>
</dbReference>
<reference evidence="7 8" key="1">
    <citation type="journal article" date="2019" name="Int. J. Syst. Evol. Microbiol.">
        <title>The Global Catalogue of Microorganisms (GCM) 10K type strain sequencing project: providing services to taxonomists for standard genome sequencing and annotation.</title>
        <authorList>
            <consortium name="The Broad Institute Genomics Platform"/>
            <consortium name="The Broad Institute Genome Sequencing Center for Infectious Disease"/>
            <person name="Wu L."/>
            <person name="Ma J."/>
        </authorList>
    </citation>
    <scope>NUCLEOTIDE SEQUENCE [LARGE SCALE GENOMIC DNA]</scope>
    <source>
        <strain evidence="7 8">NBRC 111368</strain>
    </source>
</reference>
<dbReference type="EMBL" id="JBHSWU010001320">
    <property type="protein sequence ID" value="MFC6726695.1"/>
    <property type="molecule type" value="Genomic_DNA"/>
</dbReference>
<dbReference type="Pfam" id="PF01739">
    <property type="entry name" value="CheR"/>
    <property type="match status" value="1"/>
</dbReference>
<proteinExistence type="predicted"/>
<keyword evidence="3 7" id="KW-0489">Methyltransferase</keyword>
<comment type="caution">
    <text evidence="7">The sequence shown here is derived from an EMBL/GenBank/DDBJ whole genome shotgun (WGS) entry which is preliminary data.</text>
</comment>
<sequence>MSRSSRTDDAGFDRVVRYVADAVDFEPDYYNDDYLGRRVTARMRRRDTDTYDAYLDLLRDDEEEEAALLDALTVNVTHFFRNAEMWEALRPVLRELTDEHRRVKVWSAPCADGREPYSLAMLAHDDPEIDERRLEITATDIDGAALD</sequence>
<evidence type="ECO:0000256" key="3">
    <source>
        <dbReference type="ARBA" id="ARBA00022603"/>
    </source>
</evidence>
<dbReference type="AlphaFoldDB" id="A0ABD5S4U7"/>
<feature type="domain" description="CheR-type methyltransferase" evidence="6">
    <location>
        <begin position="1"/>
        <end position="147"/>
    </location>
</feature>
<dbReference type="PANTHER" id="PTHR24422">
    <property type="entry name" value="CHEMOTAXIS PROTEIN METHYLTRANSFERASE"/>
    <property type="match status" value="1"/>
</dbReference>
<keyword evidence="5" id="KW-0949">S-adenosyl-L-methionine</keyword>
<accession>A0ABD5S4U7</accession>
<dbReference type="Pfam" id="PF03705">
    <property type="entry name" value="CheR_N"/>
    <property type="match status" value="1"/>
</dbReference>
<dbReference type="GO" id="GO:0008983">
    <property type="term" value="F:protein-glutamate O-methyltransferase activity"/>
    <property type="evidence" value="ECO:0007669"/>
    <property type="project" value="UniProtKB-EC"/>
</dbReference>
<evidence type="ECO:0000256" key="4">
    <source>
        <dbReference type="ARBA" id="ARBA00022679"/>
    </source>
</evidence>
<protein>
    <recommendedName>
        <fullName evidence="2">protein-glutamate O-methyltransferase</fullName>
        <ecNumber evidence="2">2.1.1.80</ecNumber>
    </recommendedName>
</protein>
<evidence type="ECO:0000313" key="7">
    <source>
        <dbReference type="EMBL" id="MFC6726695.1"/>
    </source>
</evidence>
<dbReference type="SUPFAM" id="SSF47757">
    <property type="entry name" value="Chemotaxis receptor methyltransferase CheR, N-terminal domain"/>
    <property type="match status" value="1"/>
</dbReference>
<evidence type="ECO:0000259" key="6">
    <source>
        <dbReference type="PROSITE" id="PS50123"/>
    </source>
</evidence>
<dbReference type="EC" id="2.1.1.80" evidence="2"/>
<evidence type="ECO:0000256" key="2">
    <source>
        <dbReference type="ARBA" id="ARBA00012534"/>
    </source>
</evidence>
<dbReference type="InterPro" id="IPR029063">
    <property type="entry name" value="SAM-dependent_MTases_sf"/>
</dbReference>
<organism evidence="7 8">
    <name type="scientific">Halobium palmae</name>
    <dbReference type="NCBI Taxonomy" id="1776492"/>
    <lineage>
        <taxon>Archaea</taxon>
        <taxon>Methanobacteriati</taxon>
        <taxon>Methanobacteriota</taxon>
        <taxon>Stenosarchaea group</taxon>
        <taxon>Halobacteria</taxon>
        <taxon>Halobacteriales</taxon>
        <taxon>Haloferacaceae</taxon>
        <taxon>Halobium</taxon>
    </lineage>
</organism>
<dbReference type="GO" id="GO:0032259">
    <property type="term" value="P:methylation"/>
    <property type="evidence" value="ECO:0007669"/>
    <property type="project" value="UniProtKB-KW"/>
</dbReference>